<dbReference type="GO" id="GO:0007417">
    <property type="term" value="P:central nervous system development"/>
    <property type="evidence" value="ECO:0007669"/>
    <property type="project" value="TreeGrafter"/>
</dbReference>
<dbReference type="GO" id="GO:0007156">
    <property type="term" value="P:homophilic cell adhesion via plasma membrane adhesion molecules"/>
    <property type="evidence" value="ECO:0007669"/>
    <property type="project" value="TreeGrafter"/>
</dbReference>
<evidence type="ECO:0000313" key="16">
    <source>
        <dbReference type="RefSeq" id="XP_033297134.1"/>
    </source>
</evidence>
<dbReference type="FunFam" id="2.60.40.10:FF:000498">
    <property type="entry name" value="Down syndrome cell adhesion molecule, isoform J"/>
    <property type="match status" value="1"/>
</dbReference>
<evidence type="ECO:0000313" key="15">
    <source>
        <dbReference type="Proteomes" id="UP000515164"/>
    </source>
</evidence>
<dbReference type="Gene3D" id="2.60.40.10">
    <property type="entry name" value="Immunoglobulins"/>
    <property type="match status" value="16"/>
</dbReference>
<dbReference type="FunFam" id="2.60.40.10:FF:000230">
    <property type="entry name" value="Down syndrome cell adhesion molecule, isoform D"/>
    <property type="match status" value="1"/>
</dbReference>
<feature type="domain" description="Ig-like" evidence="13">
    <location>
        <begin position="346"/>
        <end position="425"/>
    </location>
</feature>
<dbReference type="FunFam" id="2.60.40.10:FF:000324">
    <property type="entry name" value="Down syndrome cell adhesion molecule, isoform D"/>
    <property type="match status" value="1"/>
</dbReference>
<dbReference type="SUPFAM" id="SSF48726">
    <property type="entry name" value="Immunoglobulin"/>
    <property type="match status" value="10"/>
</dbReference>
<dbReference type="GO" id="GO:0042802">
    <property type="term" value="F:identical protein binding"/>
    <property type="evidence" value="ECO:0007669"/>
    <property type="project" value="UniProtKB-ARBA"/>
</dbReference>
<feature type="domain" description="Fibronectin type-III" evidence="14">
    <location>
        <begin position="1020"/>
        <end position="1119"/>
    </location>
</feature>
<feature type="region of interest" description="Disordered" evidence="10">
    <location>
        <begin position="1105"/>
        <end position="1128"/>
    </location>
</feature>
<dbReference type="Proteomes" id="UP000515164">
    <property type="component" value="Unplaced"/>
</dbReference>
<keyword evidence="15" id="KW-1185">Reference proteome</keyword>
<dbReference type="SUPFAM" id="SSF49265">
    <property type="entry name" value="Fibronectin type III"/>
    <property type="match status" value="3"/>
</dbReference>
<dbReference type="GeneID" id="117204124"/>
<dbReference type="CDD" id="cd20956">
    <property type="entry name" value="IgI_4_Dscam"/>
    <property type="match status" value="1"/>
</dbReference>
<feature type="domain" description="Ig-like" evidence="13">
    <location>
        <begin position="622"/>
        <end position="715"/>
    </location>
</feature>
<evidence type="ECO:0000256" key="8">
    <source>
        <dbReference type="ARBA" id="ARBA00023157"/>
    </source>
</evidence>
<dbReference type="FunFam" id="2.60.40.10:FF:000410">
    <property type="entry name" value="Down syndrome cell adhesion molecule, isoform H"/>
    <property type="match status" value="1"/>
</dbReference>
<protein>
    <submittedName>
        <fullName evidence="16">Down syndrome cell adhesion molecule-like protein Dscam2 isoform X43</fullName>
    </submittedName>
</protein>
<feature type="transmembrane region" description="Helical" evidence="11">
    <location>
        <begin position="1629"/>
        <end position="1650"/>
    </location>
</feature>
<dbReference type="PROSITE" id="PS50853">
    <property type="entry name" value="FN3"/>
    <property type="match status" value="6"/>
</dbReference>
<feature type="domain" description="Ig-like" evidence="13">
    <location>
        <begin position="531"/>
        <end position="615"/>
    </location>
</feature>
<dbReference type="FunFam" id="2.60.40.10:FF:000302">
    <property type="entry name" value="Down syndrome cell adhesion molecule, isoform D"/>
    <property type="match status" value="1"/>
</dbReference>
<dbReference type="CDD" id="cd00063">
    <property type="entry name" value="FN3"/>
    <property type="match status" value="6"/>
</dbReference>
<organism evidence="15 16">
    <name type="scientific">Bombus bifarius</name>
    <dbReference type="NCBI Taxonomy" id="103933"/>
    <lineage>
        <taxon>Eukaryota</taxon>
        <taxon>Metazoa</taxon>
        <taxon>Ecdysozoa</taxon>
        <taxon>Arthropoda</taxon>
        <taxon>Hexapoda</taxon>
        <taxon>Insecta</taxon>
        <taxon>Pterygota</taxon>
        <taxon>Neoptera</taxon>
        <taxon>Endopterygota</taxon>
        <taxon>Hymenoptera</taxon>
        <taxon>Apocrita</taxon>
        <taxon>Aculeata</taxon>
        <taxon>Apoidea</taxon>
        <taxon>Anthophila</taxon>
        <taxon>Apidae</taxon>
        <taxon>Bombus</taxon>
        <taxon>Pyrobombus</taxon>
    </lineage>
</organism>
<evidence type="ECO:0000256" key="5">
    <source>
        <dbReference type="ARBA" id="ARBA00022889"/>
    </source>
</evidence>
<dbReference type="RefSeq" id="XP_033297134.1">
    <property type="nucleotide sequence ID" value="XM_033441243.1"/>
</dbReference>
<feature type="compositionally biased region" description="Basic and acidic residues" evidence="10">
    <location>
        <begin position="1921"/>
        <end position="1938"/>
    </location>
</feature>
<dbReference type="PANTHER" id="PTHR10075">
    <property type="entry name" value="BASIGIN RELATED"/>
    <property type="match status" value="1"/>
</dbReference>
<evidence type="ECO:0000256" key="4">
    <source>
        <dbReference type="ARBA" id="ARBA00022737"/>
    </source>
</evidence>
<dbReference type="PROSITE" id="PS50835">
    <property type="entry name" value="IG_LIKE"/>
    <property type="match status" value="10"/>
</dbReference>
<accession>A0A6P8LG58</accession>
<keyword evidence="7 11" id="KW-0472">Membrane</keyword>
<feature type="domain" description="Ig-like" evidence="13">
    <location>
        <begin position="720"/>
        <end position="813"/>
    </location>
</feature>
<evidence type="ECO:0000256" key="12">
    <source>
        <dbReference type="SAM" id="SignalP"/>
    </source>
</evidence>
<feature type="domain" description="Ig-like" evidence="13">
    <location>
        <begin position="433"/>
        <end position="526"/>
    </location>
</feature>
<keyword evidence="3 12" id="KW-0732">Signal</keyword>
<evidence type="ECO:0000259" key="14">
    <source>
        <dbReference type="PROSITE" id="PS50853"/>
    </source>
</evidence>
<dbReference type="InterPro" id="IPR013098">
    <property type="entry name" value="Ig_I-set"/>
</dbReference>
<dbReference type="PANTHER" id="PTHR10075:SF53">
    <property type="entry name" value="DOWN SYNDROME CELL ADHESION MOLECULE 1, ISOFORM BQ"/>
    <property type="match status" value="1"/>
</dbReference>
<reference evidence="16" key="1">
    <citation type="submission" date="2025-08" db="UniProtKB">
        <authorList>
            <consortium name="RefSeq"/>
        </authorList>
    </citation>
    <scope>IDENTIFICATION</scope>
    <source>
        <tissue evidence="16">Muscle</tissue>
    </source>
</reference>
<feature type="compositionally biased region" description="Low complexity" evidence="10">
    <location>
        <begin position="1881"/>
        <end position="1894"/>
    </location>
</feature>
<feature type="domain" description="Ig-like" evidence="13">
    <location>
        <begin position="818"/>
        <end position="910"/>
    </location>
</feature>
<evidence type="ECO:0000256" key="7">
    <source>
        <dbReference type="ARBA" id="ARBA00023136"/>
    </source>
</evidence>
<gene>
    <name evidence="16" type="primary">LOC117204124</name>
</gene>
<name>A0A6P8LG58_9HYME</name>
<keyword evidence="6 11" id="KW-1133">Transmembrane helix</keyword>
<dbReference type="InterPro" id="IPR021012">
    <property type="entry name" value="Dscam1_C"/>
</dbReference>
<dbReference type="InterPro" id="IPR003598">
    <property type="entry name" value="Ig_sub2"/>
</dbReference>
<dbReference type="FunFam" id="2.60.40.10:FF:000426">
    <property type="entry name" value="Down syndrome cell adhesion molecule, isoform J"/>
    <property type="match status" value="1"/>
</dbReference>
<dbReference type="Pfam" id="PF07679">
    <property type="entry name" value="I-set"/>
    <property type="match status" value="4"/>
</dbReference>
<dbReference type="CTD" id="35652"/>
<proteinExistence type="predicted"/>
<feature type="region of interest" description="Disordered" evidence="10">
    <location>
        <begin position="1789"/>
        <end position="1993"/>
    </location>
</feature>
<feature type="domain" description="Ig-like" evidence="13">
    <location>
        <begin position="139"/>
        <end position="234"/>
    </location>
</feature>
<dbReference type="FunFam" id="2.60.40.10:FF:000311">
    <property type="entry name" value="Down syndrome cell adhesion molecule, isoform D"/>
    <property type="match status" value="1"/>
</dbReference>
<evidence type="ECO:0000256" key="11">
    <source>
        <dbReference type="SAM" id="Phobius"/>
    </source>
</evidence>
<dbReference type="InterPro" id="IPR056754">
    <property type="entry name" value="DSCAM/DSCAML_C"/>
</dbReference>
<dbReference type="GO" id="GO:0098632">
    <property type="term" value="F:cell-cell adhesion mediator activity"/>
    <property type="evidence" value="ECO:0007669"/>
    <property type="project" value="TreeGrafter"/>
</dbReference>
<keyword evidence="9" id="KW-0393">Immunoglobulin domain</keyword>
<feature type="domain" description="Fibronectin type-III" evidence="14">
    <location>
        <begin position="1408"/>
        <end position="1501"/>
    </location>
</feature>
<feature type="chain" id="PRO_5028340805" evidence="12">
    <location>
        <begin position="34"/>
        <end position="1993"/>
    </location>
</feature>
<evidence type="ECO:0000256" key="2">
    <source>
        <dbReference type="ARBA" id="ARBA00022692"/>
    </source>
</evidence>
<keyword evidence="5" id="KW-0130">Cell adhesion</keyword>
<keyword evidence="2 11" id="KW-0812">Transmembrane</keyword>
<dbReference type="FunFam" id="2.60.40.10:FF:000017">
    <property type="entry name" value="Down syndrome cell adhesion molecule b"/>
    <property type="match status" value="2"/>
</dbReference>
<dbReference type="SMART" id="SM00409">
    <property type="entry name" value="IG"/>
    <property type="match status" value="10"/>
</dbReference>
<dbReference type="GO" id="GO:0070593">
    <property type="term" value="P:dendrite self-avoidance"/>
    <property type="evidence" value="ECO:0007669"/>
    <property type="project" value="TreeGrafter"/>
</dbReference>
<sequence>MWRDPPGGGCNIPAYLTTMLLLALLALTNVACAEDESMGPVFVKEPPNRVDFSNGTGAVVECQARGNPQPDIIWVRADGSAVGDVPGLRQVLPNGNLVFPPFRAEDYRQEVHAQVYSCLARSPAGSVHSRDVNVRAVVQQFYETRVIDEFVLRGNTATLKCLVPSFVADFVDVIEWLAVEDGSTYSANSQEEKDGKYLVLPSGELHIRDVGPEDGYKTYQCRTKHRLTGETRLSATKGRLVITEPVGSKAPSILGEKGSLMERHMGMHIVILCQGQAYPVPSFRWYKFIEGSSRRQPVQLNERVRQVSGTLIIREARVEDSGKYLCIVNNSVGGESVETVLTVTAPLAAEIEPNTQTIDFGRPATFTCNVRGNPIKTISWLKDGKPLGLEEPVLRIDSVKKEDKGMYQCFVRNDQESAQATAELKLGGRFEPPQIRQAFAEETLQPGPSMFLKCVASGNPTPEITWELDGKRLSNTERLQVGQYVTVNGDVVSHLNISSIHTNDGGLYKCIAASKVGSAEHSARLNVYGLPFIRHMDKKAIVAGETLRVTCPVAGYPIESIVWERDTRVLPINRKQKVFPNGTLIIENVERMSDQATYTCVARNAQGYSARGTLEVQVMVAPLILPFAFGDEPASWGELVSVTCSVAKGDQPLEISWAFNGTPIDSHHGSDVVIGSTNKKNSVLTIESVAARHAGEYTCSASNRAGATTHSSQLTVNVPPRWILEPTDKAFAQGSDARVECKADGFPKPQVTWKKAAGDTPGDYTDLKLSNPDISVEDGTLSINNIQKTNEGYYLCEAVNGIGAGLSAVIFISVQAPPHFEIKLKNQTARRGEPAVLQCEAQGEKPIGILWNMNNKRLDPKSDSRYTIREEILANGVLSDLSIKRTERSDSALFTCVATNAFGSDDTSINMIVQEVPEVPYGLKVLDKSGRSVQLSWAAPYDGNSPIKRYVIEYKISKGSWETDIDRVLVPGSQQNVAGVFNLRPATTYHLRIVAENEIGASDPSDTVTIITAEEAPSGPPTSVRVDALDQHTLKVTWKPPPREDWNGEILGYYVGYKLSSSSDYIYETVDFSKEDGKEHHLQIMNLKTYTQYSVVVQAFNKVGSGPMSEERRQHTAEGVPEQPPHDTTCTTLTSQTIRVSWMSPPLSAANGVITGYKVIYGPSDTWYDENTKDTKITSSSETILHGLKKYTNYTMQVLAFTSGGDGVKSAPIHCQTEQDAPEAPIAVKALVMSAESILVSWRPPSQPNGVITQYIVYTKADNAEEPTSQKVPPNQLTHEASGLDKQRRYDFWVTASTNIGEGEASKIVALAPSVRVPAKIASFDDKFTATYKEDVKLPCLAVGVPAPEVTWKVRGAVLQSSDRLRQLPEGSLFIKEVDRTDAGEYSCYVENSFGHDTVTHQLIVHAPPHSPQVTLTATTTNSLTMKLRPHPADNAPIHGYTIHYKPEFGDWETAQISSTAQKYTLENLWCGSRYQIYVTAYNGIGTGDPSDMLNTRTKGSKPIIPEAARFIEVSTNSITLHLSAWSDGGCPMLYFVVEHKKKHQQEWNQVSNNVKPGGNFVVLDLDPASWYHLRVTAHNNAGFAVAEYEFATLTVTGGTIAPARELPDVNGGGNDEDPMKIFIANLNLVIPVVAAIFVIIVAVIVICVLRGKGHGGDKDDVVYQQTGVGGATLDKRRPDLRDELGYIAPPNRKLPPVPGSNYNTCDRIKRGTVISGTGSIRSHSTWDPRRHMYEELNHCAPNRRCPPPPRMGSAEALSHRGMEDEICPYATFHLLGFREEMDPSKAMQFQTFPHPGNGHSGTMGPPVGHPTNASAHSRSGSQSMPRQNGRYSRVPSQGGGSGTHNVFSPEYDDPANCAPEEDQYGSQYGQYGAPYDHYGSRGSVGRRSVGSARNIPVSGSPEPPPPPPRNHDQNNSSFNDSKESNEISEAECDRDQLVNRNYGVNARGKDGMTTEEMRKLIERKPNEAPSRQTGAGHGGHGGLLTPYDTVAV</sequence>
<dbReference type="InterPro" id="IPR003599">
    <property type="entry name" value="Ig_sub"/>
</dbReference>
<keyword evidence="8" id="KW-1015">Disulfide bond</keyword>
<feature type="signal peptide" evidence="12">
    <location>
        <begin position="1"/>
        <end position="33"/>
    </location>
</feature>
<feature type="domain" description="Ig-like" evidence="13">
    <location>
        <begin position="251"/>
        <end position="342"/>
    </location>
</feature>
<dbReference type="Pfam" id="PF00041">
    <property type="entry name" value="fn3"/>
    <property type="match status" value="5"/>
</dbReference>
<dbReference type="InterPro" id="IPR036116">
    <property type="entry name" value="FN3_sf"/>
</dbReference>
<feature type="compositionally biased region" description="Polar residues" evidence="10">
    <location>
        <begin position="1812"/>
        <end position="1831"/>
    </location>
</feature>
<comment type="subcellular location">
    <subcellularLocation>
        <location evidence="1">Membrane</location>
        <topology evidence="1">Single-pass membrane protein</topology>
    </subcellularLocation>
</comment>
<dbReference type="FunFam" id="2.60.40.10:FF:000308">
    <property type="entry name" value="Down syndrome cell adhesion molecule, isoform D"/>
    <property type="match status" value="1"/>
</dbReference>
<feature type="domain" description="Fibronectin type-III" evidence="14">
    <location>
        <begin position="919"/>
        <end position="1015"/>
    </location>
</feature>
<dbReference type="InterPro" id="IPR003961">
    <property type="entry name" value="FN3_dom"/>
</dbReference>
<dbReference type="InterPro" id="IPR007110">
    <property type="entry name" value="Ig-like_dom"/>
</dbReference>
<dbReference type="InterPro" id="IPR013783">
    <property type="entry name" value="Ig-like_fold"/>
</dbReference>
<feature type="compositionally biased region" description="Basic and acidic residues" evidence="10">
    <location>
        <begin position="1948"/>
        <end position="1967"/>
    </location>
</feature>
<dbReference type="Pfam" id="PF13927">
    <property type="entry name" value="Ig_3"/>
    <property type="match status" value="4"/>
</dbReference>
<dbReference type="SMART" id="SM00060">
    <property type="entry name" value="FN3"/>
    <property type="match status" value="6"/>
</dbReference>
<evidence type="ECO:0000256" key="6">
    <source>
        <dbReference type="ARBA" id="ARBA00022989"/>
    </source>
</evidence>
<dbReference type="InterPro" id="IPR036179">
    <property type="entry name" value="Ig-like_dom_sf"/>
</dbReference>
<evidence type="ECO:0000259" key="13">
    <source>
        <dbReference type="PROSITE" id="PS50835"/>
    </source>
</evidence>
<evidence type="ECO:0000256" key="9">
    <source>
        <dbReference type="ARBA" id="ARBA00023319"/>
    </source>
</evidence>
<evidence type="ECO:0000256" key="10">
    <source>
        <dbReference type="SAM" id="MobiDB-lite"/>
    </source>
</evidence>
<feature type="domain" description="Fibronectin type-III" evidence="14">
    <location>
        <begin position="1224"/>
        <end position="1320"/>
    </location>
</feature>
<evidence type="ECO:0000256" key="1">
    <source>
        <dbReference type="ARBA" id="ARBA00004167"/>
    </source>
</evidence>
<dbReference type="GO" id="GO:0005886">
    <property type="term" value="C:plasma membrane"/>
    <property type="evidence" value="ECO:0007669"/>
    <property type="project" value="TreeGrafter"/>
</dbReference>
<dbReference type="SMART" id="SM00408">
    <property type="entry name" value="IGc2"/>
    <property type="match status" value="10"/>
</dbReference>
<dbReference type="FunFam" id="2.60.40.10:FF:000093">
    <property type="entry name" value="Down syndrome cell adhesion molecule, isoform B"/>
    <property type="match status" value="1"/>
</dbReference>
<keyword evidence="4" id="KW-0677">Repeat</keyword>
<dbReference type="Pfam" id="PF25059">
    <property type="entry name" value="FN3_DSCAM-DSCAML_C"/>
    <property type="match status" value="1"/>
</dbReference>
<dbReference type="GO" id="GO:0007411">
    <property type="term" value="P:axon guidance"/>
    <property type="evidence" value="ECO:0007669"/>
    <property type="project" value="TreeGrafter"/>
</dbReference>
<feature type="domain" description="Ig-like" evidence="13">
    <location>
        <begin position="40"/>
        <end position="133"/>
    </location>
</feature>
<dbReference type="CDD" id="cd20958">
    <property type="entry name" value="IgI_5_Dscam"/>
    <property type="match status" value="1"/>
</dbReference>
<feature type="domain" description="Fibronectin type-III" evidence="14">
    <location>
        <begin position="1124"/>
        <end position="1220"/>
    </location>
</feature>
<dbReference type="GO" id="GO:0030424">
    <property type="term" value="C:axon"/>
    <property type="evidence" value="ECO:0007669"/>
    <property type="project" value="TreeGrafter"/>
</dbReference>
<feature type="domain" description="Ig-like" evidence="13">
    <location>
        <begin position="1313"/>
        <end position="1400"/>
    </location>
</feature>
<evidence type="ECO:0000256" key="3">
    <source>
        <dbReference type="ARBA" id="ARBA00022729"/>
    </source>
</evidence>
<feature type="domain" description="Fibronectin type-III" evidence="14">
    <location>
        <begin position="1505"/>
        <end position="1600"/>
    </location>
</feature>
<dbReference type="FunFam" id="2.60.40.10:FF:000310">
    <property type="entry name" value="Down syndrome cell adhesion molecule, isoform D"/>
    <property type="match status" value="1"/>
</dbReference>
<dbReference type="FunFam" id="2.60.40.10:FF:000719">
    <property type="entry name" value="nephrin isoform X1"/>
    <property type="match status" value="1"/>
</dbReference>
<dbReference type="FunFam" id="2.60.40.10:FF:000394">
    <property type="entry name" value="Down syndrome cell adhesion molecule, isoform J"/>
    <property type="match status" value="1"/>
</dbReference>
<dbReference type="Pfam" id="PF12355">
    <property type="entry name" value="Dscam_C"/>
    <property type="match status" value="1"/>
</dbReference>